<dbReference type="GO" id="GO:0010961">
    <property type="term" value="P:intracellular magnesium ion homeostasis"/>
    <property type="evidence" value="ECO:0007669"/>
    <property type="project" value="TreeGrafter"/>
</dbReference>
<gene>
    <name evidence="2" type="primary">ALR1</name>
    <name evidence="2" type="ORF">A0H81_01060</name>
</gene>
<reference evidence="2 3" key="1">
    <citation type="submission" date="2016-03" db="EMBL/GenBank/DDBJ databases">
        <title>Whole genome sequencing of Grifola frondosa 9006-11.</title>
        <authorList>
            <person name="Min B."/>
            <person name="Park H."/>
            <person name="Kim J.-G."/>
            <person name="Cho H."/>
            <person name="Oh Y.-L."/>
            <person name="Kong W.-S."/>
            <person name="Choi I.-G."/>
        </authorList>
    </citation>
    <scope>NUCLEOTIDE SEQUENCE [LARGE SCALE GENOMIC DNA]</scope>
    <source>
        <strain evidence="2 3">9006-11</strain>
    </source>
</reference>
<dbReference type="OrthoDB" id="29879at2759"/>
<dbReference type="PANTHER" id="PTHR21535">
    <property type="entry name" value="MAGNESIUM AND COBALT TRANSPORT PROTEIN/MITOCHONDRIAL IMPORT INNER MEMBRANE TRANSLOCASE SUBUNIT TIM8"/>
    <property type="match status" value="1"/>
</dbReference>
<dbReference type="Gene3D" id="1.20.58.340">
    <property type="entry name" value="Magnesium transport protein CorA, transmembrane region"/>
    <property type="match status" value="1"/>
</dbReference>
<dbReference type="InterPro" id="IPR044089">
    <property type="entry name" value="Alr1-like"/>
</dbReference>
<organism evidence="2 3">
    <name type="scientific">Grifola frondosa</name>
    <name type="common">Maitake</name>
    <name type="synonym">Polyporus frondosus</name>
    <dbReference type="NCBI Taxonomy" id="5627"/>
    <lineage>
        <taxon>Eukaryota</taxon>
        <taxon>Fungi</taxon>
        <taxon>Dikarya</taxon>
        <taxon>Basidiomycota</taxon>
        <taxon>Agaricomycotina</taxon>
        <taxon>Agaricomycetes</taxon>
        <taxon>Polyporales</taxon>
        <taxon>Grifolaceae</taxon>
        <taxon>Grifola</taxon>
    </lineage>
</organism>
<dbReference type="InterPro" id="IPR045861">
    <property type="entry name" value="CorA_cytoplasmic_dom"/>
</dbReference>
<dbReference type="GO" id="GO:0015095">
    <property type="term" value="F:magnesium ion transmembrane transporter activity"/>
    <property type="evidence" value="ECO:0007669"/>
    <property type="project" value="InterPro"/>
</dbReference>
<dbReference type="CDD" id="cd12829">
    <property type="entry name" value="Alr1p-like"/>
    <property type="match status" value="1"/>
</dbReference>
<feature type="region of interest" description="Disordered" evidence="1">
    <location>
        <begin position="1"/>
        <end position="64"/>
    </location>
</feature>
<evidence type="ECO:0000256" key="1">
    <source>
        <dbReference type="SAM" id="MobiDB-lite"/>
    </source>
</evidence>
<protein>
    <submittedName>
        <fullName evidence="2">Magnesium transporter ALR1</fullName>
    </submittedName>
</protein>
<comment type="caution">
    <text evidence="2">The sequence shown here is derived from an EMBL/GenBank/DDBJ whole genome shotgun (WGS) entry which is preliminary data.</text>
</comment>
<dbReference type="SUPFAM" id="SSF143865">
    <property type="entry name" value="CorA soluble domain-like"/>
    <property type="match status" value="1"/>
</dbReference>
<accession>A0A1C7MRA7</accession>
<dbReference type="Pfam" id="PF01544">
    <property type="entry name" value="CorA"/>
    <property type="match status" value="1"/>
</dbReference>
<dbReference type="InterPro" id="IPR002523">
    <property type="entry name" value="MgTranspt_CorA/ZnTranspt_ZntB"/>
</dbReference>
<dbReference type="Proteomes" id="UP000092993">
    <property type="component" value="Unassembled WGS sequence"/>
</dbReference>
<dbReference type="AlphaFoldDB" id="A0A1C7MRA7"/>
<keyword evidence="3" id="KW-1185">Reference proteome</keyword>
<feature type="compositionally biased region" description="Low complexity" evidence="1">
    <location>
        <begin position="45"/>
        <end position="64"/>
    </location>
</feature>
<evidence type="ECO:0000313" key="3">
    <source>
        <dbReference type="Proteomes" id="UP000092993"/>
    </source>
</evidence>
<name>A0A1C7MRA7_GRIFR</name>
<evidence type="ECO:0000313" key="2">
    <source>
        <dbReference type="EMBL" id="OBZ79405.1"/>
    </source>
</evidence>
<sequence>MDVRFPPPAETFQLTPKDLDAISEGGADDNDIYRGQPPAPPRPSSPSALSSSSSSSSSSRSSGSVFRGRLGAIHAGVEHAIARWARAWVSSSSLPSSSVSSSSKPSIFTVTRSQLARRRRHQSSVASLHNARSEREIAARIRAREKSRYIPRGFVLYTPQPVIVSSTILQPEPEILPHAHPDHILRTNSLPNLITFLNAVLREGDKARRPRAVPAIPRPSRAATVIPLPHQDYMMPDLVDNEPKTAAPEVRRRGRKGKQRADTAPMSVSTVAMLKTPPSTPSSTSDTAPKAWWLDVSSPTWEDMCAIGKLLHLHPLTLEDILQQDPREKLELFPKLGYYFISFRAIESQKSRERLHPLPSGEEGMSKPTDEGIVGEVNVYLVVFRQGVCSFHFADVAEHVDRVRNKILLLGETVNMSSDWIAHGIMDSIVDSFFPFLEGIEKEVTEIENLVFSVQGSPVPATISR</sequence>
<dbReference type="GO" id="GO:0016020">
    <property type="term" value="C:membrane"/>
    <property type="evidence" value="ECO:0007669"/>
    <property type="project" value="InterPro"/>
</dbReference>
<dbReference type="PANTHER" id="PTHR21535:SF90">
    <property type="entry name" value="CORA METAL ION TRANSPORTER"/>
    <property type="match status" value="1"/>
</dbReference>
<dbReference type="EMBL" id="LUGG01000001">
    <property type="protein sequence ID" value="OBZ79405.1"/>
    <property type="molecule type" value="Genomic_DNA"/>
</dbReference>
<dbReference type="Gene3D" id="3.30.460.20">
    <property type="entry name" value="CorA soluble domain-like"/>
    <property type="match status" value="1"/>
</dbReference>
<dbReference type="STRING" id="5627.A0A1C7MRA7"/>
<proteinExistence type="predicted"/>
<feature type="region of interest" description="Disordered" evidence="1">
    <location>
        <begin position="243"/>
        <end position="265"/>
    </location>
</feature>